<evidence type="ECO:0000256" key="4">
    <source>
        <dbReference type="ARBA" id="ARBA00022786"/>
    </source>
</evidence>
<keyword evidence="6" id="KW-0479">Metal-binding</keyword>
<dbReference type="PANTHER" id="PTHR12313">
    <property type="entry name" value="E3 UBIQUITIN-PROTEIN LIGASE RNF5-RELATED"/>
    <property type="match status" value="1"/>
</dbReference>
<comment type="pathway">
    <text evidence="2 6">Protein modification; protein ubiquitination.</text>
</comment>
<evidence type="ECO:0000256" key="2">
    <source>
        <dbReference type="ARBA" id="ARBA00004906"/>
    </source>
</evidence>
<dbReference type="EC" id="2.3.2.27" evidence="6"/>
<organism evidence="8 9">
    <name type="scientific">Ilex paraguariensis</name>
    <name type="common">yerba mate</name>
    <dbReference type="NCBI Taxonomy" id="185542"/>
    <lineage>
        <taxon>Eukaryota</taxon>
        <taxon>Viridiplantae</taxon>
        <taxon>Streptophyta</taxon>
        <taxon>Embryophyta</taxon>
        <taxon>Tracheophyta</taxon>
        <taxon>Spermatophyta</taxon>
        <taxon>Magnoliopsida</taxon>
        <taxon>eudicotyledons</taxon>
        <taxon>Gunneridae</taxon>
        <taxon>Pentapetalae</taxon>
        <taxon>asterids</taxon>
        <taxon>campanulids</taxon>
        <taxon>Aquifoliales</taxon>
        <taxon>Aquifoliaceae</taxon>
        <taxon>Ilex</taxon>
    </lineage>
</organism>
<evidence type="ECO:0000313" key="9">
    <source>
        <dbReference type="Proteomes" id="UP001642360"/>
    </source>
</evidence>
<gene>
    <name evidence="8" type="ORF">ILEXP_LOCUS47301</name>
</gene>
<evidence type="ECO:0000259" key="7">
    <source>
        <dbReference type="PROSITE" id="PS50089"/>
    </source>
</evidence>
<accession>A0ABC8U6Y1</accession>
<keyword evidence="9" id="KW-1185">Reference proteome</keyword>
<dbReference type="InterPro" id="IPR013083">
    <property type="entry name" value="Znf_RING/FYVE/PHD"/>
</dbReference>
<comment type="caution">
    <text evidence="8">The sequence shown here is derived from an EMBL/GenBank/DDBJ whole genome shotgun (WGS) entry which is preliminary data.</text>
</comment>
<name>A0ABC8U6Y1_9AQUA</name>
<dbReference type="InterPro" id="IPR001841">
    <property type="entry name" value="Znf_RING"/>
</dbReference>
<dbReference type="GO" id="GO:0005789">
    <property type="term" value="C:endoplasmic reticulum membrane"/>
    <property type="evidence" value="ECO:0007669"/>
    <property type="project" value="UniProtKB-SubCell"/>
</dbReference>
<evidence type="ECO:0000256" key="6">
    <source>
        <dbReference type="RuleBase" id="RU369090"/>
    </source>
</evidence>
<evidence type="ECO:0000313" key="8">
    <source>
        <dbReference type="EMBL" id="CAK9177412.1"/>
    </source>
</evidence>
<dbReference type="EMBL" id="CAUOFW020007057">
    <property type="protein sequence ID" value="CAK9177412.1"/>
    <property type="molecule type" value="Genomic_DNA"/>
</dbReference>
<protein>
    <recommendedName>
        <fullName evidence="6">E3 ubiquitin-protein ligase RMA</fullName>
        <ecNumber evidence="6">2.3.2.27</ecNumber>
    </recommendedName>
    <alternativeName>
        <fullName evidence="6">Protein RING membrane-anchor</fullName>
    </alternativeName>
    <alternativeName>
        <fullName evidence="6">RING-type E3 ubiquitin transferase RMA</fullName>
    </alternativeName>
</protein>
<evidence type="ECO:0000256" key="3">
    <source>
        <dbReference type="ARBA" id="ARBA00022679"/>
    </source>
</evidence>
<dbReference type="Gene3D" id="3.30.40.10">
    <property type="entry name" value="Zinc/RING finger domain, C3HC4 (zinc finger)"/>
    <property type="match status" value="1"/>
</dbReference>
<sequence>MGDNLMDGTAMDLDLNQEPVDLTADSLLGLGSLTGELETAHGRIEERIRQLEAVTARTRQRHRLRQARYGNGTSDVSIEPVVNVGASERMGQRCIGCKRDSSHLVAKALEMDSKVKMGDGDGGSFFDCNICLDMAREPIVTCCGHLFCWACFYQLSYVDSTTKECPVCKGEVTDMNITPIYGNGDSSHVSELECGLKVPPRPQAHRVESVRQQRVIRGMSHTHVAEALRRIRSGIGVMREHPQERVLDSGNIILESNYQVLQNREVGGSQLLHSRRFSRVLSESAASLSSFSSALNNAERLVEDLETYIQDQLLRRSPAQFRLADGGDHSNSNATVLQAEQQNVDSTDVINSTMPLPSSSGIADVSATAVQFESLTTDTPIESNLIGPHPLSSLPRLRINISDVENRVSRQSRRRRLR</sequence>
<comment type="catalytic activity">
    <reaction evidence="1 6">
        <text>S-ubiquitinyl-[E2 ubiquitin-conjugating enzyme]-L-cysteine + [acceptor protein]-L-lysine = [E2 ubiquitin-conjugating enzyme]-L-cysteine + N(6)-ubiquitinyl-[acceptor protein]-L-lysine.</text>
        <dbReference type="EC" id="2.3.2.27"/>
    </reaction>
</comment>
<feature type="domain" description="RING-type" evidence="7">
    <location>
        <begin position="128"/>
        <end position="169"/>
    </location>
</feature>
<keyword evidence="4 6" id="KW-0833">Ubl conjugation pathway</keyword>
<keyword evidence="6" id="KW-0256">Endoplasmic reticulum</keyword>
<dbReference type="Proteomes" id="UP001642360">
    <property type="component" value="Unassembled WGS sequence"/>
</dbReference>
<comment type="subcellular location">
    <subcellularLocation>
        <location evidence="6">Endoplasmic reticulum membrane</location>
        <topology evidence="6">Single-pass type IV membrane protein</topology>
    </subcellularLocation>
</comment>
<dbReference type="PROSITE" id="PS50089">
    <property type="entry name" value="ZF_RING_2"/>
    <property type="match status" value="1"/>
</dbReference>
<comment type="domain">
    <text evidence="6">The RING-type zinc finger domain is responsible for E3 ligase activity.</text>
</comment>
<dbReference type="InterPro" id="IPR045103">
    <property type="entry name" value="RNF5/RNF185-like"/>
</dbReference>
<comment type="function">
    <text evidence="6">E3 ubiquitin-protein ligase.</text>
</comment>
<dbReference type="SMART" id="SM00184">
    <property type="entry name" value="RING"/>
    <property type="match status" value="1"/>
</dbReference>
<proteinExistence type="predicted"/>
<keyword evidence="3 6" id="KW-0808">Transferase</keyword>
<dbReference type="Pfam" id="PF14634">
    <property type="entry name" value="zf-RING_5"/>
    <property type="match status" value="1"/>
</dbReference>
<keyword evidence="6" id="KW-0862">Zinc</keyword>
<evidence type="ECO:0000256" key="1">
    <source>
        <dbReference type="ARBA" id="ARBA00000900"/>
    </source>
</evidence>
<reference evidence="8 9" key="1">
    <citation type="submission" date="2024-02" db="EMBL/GenBank/DDBJ databases">
        <authorList>
            <person name="Vignale AGUSTIN F."/>
            <person name="Sosa J E."/>
            <person name="Modenutti C."/>
        </authorList>
    </citation>
    <scope>NUCLEOTIDE SEQUENCE [LARGE SCALE GENOMIC DNA]</scope>
</reference>
<evidence type="ECO:0000256" key="5">
    <source>
        <dbReference type="PROSITE-ProRule" id="PRU00175"/>
    </source>
</evidence>
<dbReference type="GO" id="GO:0061630">
    <property type="term" value="F:ubiquitin protein ligase activity"/>
    <property type="evidence" value="ECO:0007669"/>
    <property type="project" value="UniProtKB-UniRule"/>
</dbReference>
<dbReference type="AlphaFoldDB" id="A0ABC8U6Y1"/>
<dbReference type="GO" id="GO:0008270">
    <property type="term" value="F:zinc ion binding"/>
    <property type="evidence" value="ECO:0007669"/>
    <property type="project" value="UniProtKB-KW"/>
</dbReference>
<keyword evidence="5 6" id="KW-0863">Zinc-finger</keyword>
<dbReference type="GO" id="GO:0006511">
    <property type="term" value="P:ubiquitin-dependent protein catabolic process"/>
    <property type="evidence" value="ECO:0007669"/>
    <property type="project" value="UniProtKB-UniRule"/>
</dbReference>
<dbReference type="SUPFAM" id="SSF57850">
    <property type="entry name" value="RING/U-box"/>
    <property type="match status" value="1"/>
</dbReference>